<comment type="cofactor">
    <cofactor evidence="20">
        <name>Ca(2+)</name>
        <dbReference type="ChEBI" id="CHEBI:29108"/>
    </cofactor>
    <text evidence="20">Binds 1 Ca(2+) ion per monomer.</text>
</comment>
<evidence type="ECO:0000256" key="3">
    <source>
        <dbReference type="ARBA" id="ARBA00004571"/>
    </source>
</evidence>
<dbReference type="EMBL" id="UGJF01000001">
    <property type="protein sequence ID" value="STQ87331.1"/>
    <property type="molecule type" value="Genomic_DNA"/>
</dbReference>
<evidence type="ECO:0000256" key="12">
    <source>
        <dbReference type="ARBA" id="ARBA00022801"/>
    </source>
</evidence>
<proteinExistence type="inferred from homology"/>
<evidence type="ECO:0000256" key="10">
    <source>
        <dbReference type="ARBA" id="ARBA00022723"/>
    </source>
</evidence>
<comment type="subunit">
    <text evidence="5">Homodimer; dimerization is reversible, and the dimeric form is the active one.</text>
</comment>
<organism evidence="22 23">
    <name type="scientific">Helicobacter pullorum</name>
    <dbReference type="NCBI Taxonomy" id="35818"/>
    <lineage>
        <taxon>Bacteria</taxon>
        <taxon>Pseudomonadati</taxon>
        <taxon>Campylobacterota</taxon>
        <taxon>Epsilonproteobacteria</taxon>
        <taxon>Campylobacterales</taxon>
        <taxon>Helicobacteraceae</taxon>
        <taxon>Helicobacter</taxon>
    </lineage>
</organism>
<reference evidence="22 23" key="1">
    <citation type="submission" date="2018-06" db="EMBL/GenBank/DDBJ databases">
        <authorList>
            <consortium name="Pathogen Informatics"/>
            <person name="Doyle S."/>
        </authorList>
    </citation>
    <scope>NUCLEOTIDE SEQUENCE [LARGE SCALE GENOMIC DNA]</scope>
    <source>
        <strain evidence="22 23">NCTC13156</strain>
    </source>
</reference>
<comment type="subcellular location">
    <subcellularLocation>
        <location evidence="3">Cell outer membrane</location>
        <topology evidence="3">Multi-pass membrane protein</topology>
    </subcellularLocation>
</comment>
<dbReference type="InterPro" id="IPR003187">
    <property type="entry name" value="PLipase_A1"/>
</dbReference>
<dbReference type="GO" id="GO:0009279">
    <property type="term" value="C:cell outer membrane"/>
    <property type="evidence" value="ECO:0007669"/>
    <property type="project" value="UniProtKB-SubCell"/>
</dbReference>
<evidence type="ECO:0000256" key="8">
    <source>
        <dbReference type="ARBA" id="ARBA00022452"/>
    </source>
</evidence>
<protein>
    <recommendedName>
        <fullName evidence="18">Phosphatidylcholine 1-acylhydrolase</fullName>
        <ecNumber evidence="6">3.1.1.32</ecNumber>
        <ecNumber evidence="7">3.1.1.4</ecNumber>
    </recommendedName>
</protein>
<evidence type="ECO:0000256" key="13">
    <source>
        <dbReference type="ARBA" id="ARBA00022837"/>
    </source>
</evidence>
<evidence type="ECO:0000256" key="6">
    <source>
        <dbReference type="ARBA" id="ARBA00013179"/>
    </source>
</evidence>
<dbReference type="SUPFAM" id="SSF56931">
    <property type="entry name" value="Outer membrane phospholipase A (OMPLA)"/>
    <property type="match status" value="1"/>
</dbReference>
<dbReference type="EC" id="3.1.1.4" evidence="7"/>
<dbReference type="EC" id="3.1.1.32" evidence="6"/>
<keyword evidence="8" id="KW-1134">Transmembrane beta strand</keyword>
<keyword evidence="11" id="KW-0732">Signal</keyword>
<evidence type="ECO:0000256" key="19">
    <source>
        <dbReference type="PIRSR" id="PIRSR603187-1"/>
    </source>
</evidence>
<keyword evidence="13 20" id="KW-0106">Calcium</keyword>
<evidence type="ECO:0000256" key="21">
    <source>
        <dbReference type="SAM" id="MobiDB-lite"/>
    </source>
</evidence>
<feature type="binding site" description="in dimeric form" evidence="20">
    <location>
        <position position="297"/>
    </location>
    <ligand>
        <name>Ca(2+)</name>
        <dbReference type="ChEBI" id="CHEBI:29108"/>
        <label>1</label>
    </ligand>
</feature>
<evidence type="ECO:0000256" key="1">
    <source>
        <dbReference type="ARBA" id="ARBA00000111"/>
    </source>
</evidence>
<evidence type="ECO:0000256" key="20">
    <source>
        <dbReference type="PIRSR" id="PIRSR603187-2"/>
    </source>
</evidence>
<dbReference type="GO" id="GO:0004623">
    <property type="term" value="F:phospholipase A2 activity"/>
    <property type="evidence" value="ECO:0007669"/>
    <property type="project" value="UniProtKB-EC"/>
</dbReference>
<feature type="binding site" description="in dimeric form" evidence="20">
    <location>
        <position position="262"/>
    </location>
    <ligand>
        <name>Ca(2+)</name>
        <dbReference type="ChEBI" id="CHEBI:29108"/>
        <label>1</label>
    </ligand>
</feature>
<dbReference type="GO" id="GO:0005509">
    <property type="term" value="F:calcium ion binding"/>
    <property type="evidence" value="ECO:0007669"/>
    <property type="project" value="TreeGrafter"/>
</dbReference>
<keyword evidence="10 20" id="KW-0479">Metal-binding</keyword>
<dbReference type="PANTHER" id="PTHR40457">
    <property type="entry name" value="PHOSPHOLIPASE A1"/>
    <property type="match status" value="1"/>
</dbReference>
<feature type="region of interest" description="Disordered" evidence="21">
    <location>
        <begin position="95"/>
        <end position="120"/>
    </location>
</feature>
<evidence type="ECO:0000256" key="11">
    <source>
        <dbReference type="ARBA" id="ARBA00022729"/>
    </source>
</evidence>
<comment type="catalytic activity">
    <reaction evidence="2">
        <text>a 1,2-diacyl-sn-glycero-3-phosphocholine + H2O = a 1-acyl-sn-glycero-3-phosphocholine + a fatty acid + H(+)</text>
        <dbReference type="Rhea" id="RHEA:15801"/>
        <dbReference type="ChEBI" id="CHEBI:15377"/>
        <dbReference type="ChEBI" id="CHEBI:15378"/>
        <dbReference type="ChEBI" id="CHEBI:28868"/>
        <dbReference type="ChEBI" id="CHEBI:57643"/>
        <dbReference type="ChEBI" id="CHEBI:58168"/>
        <dbReference type="EC" id="3.1.1.4"/>
    </reaction>
</comment>
<dbReference type="InterPro" id="IPR036541">
    <property type="entry name" value="PLipase_A1_sf"/>
</dbReference>
<evidence type="ECO:0000256" key="2">
    <source>
        <dbReference type="ARBA" id="ARBA00001604"/>
    </source>
</evidence>
<keyword evidence="9" id="KW-0812">Transmembrane</keyword>
<keyword evidence="16" id="KW-0472">Membrane</keyword>
<evidence type="ECO:0000256" key="4">
    <source>
        <dbReference type="ARBA" id="ARBA00010525"/>
    </source>
</evidence>
<evidence type="ECO:0000256" key="7">
    <source>
        <dbReference type="ARBA" id="ARBA00013278"/>
    </source>
</evidence>
<comment type="similarity">
    <text evidence="4">Belongs to the phospholipase A1 family.</text>
</comment>
<evidence type="ECO:0000313" key="23">
    <source>
        <dbReference type="Proteomes" id="UP000255269"/>
    </source>
</evidence>
<keyword evidence="14" id="KW-0442">Lipid degradation</keyword>
<feature type="active site" description="Nucleophile" evidence="19">
    <location>
        <position position="254"/>
    </location>
</feature>
<evidence type="ECO:0000256" key="17">
    <source>
        <dbReference type="ARBA" id="ARBA00023237"/>
    </source>
</evidence>
<dbReference type="GO" id="GO:0008970">
    <property type="term" value="F:phospholipase A1 activity"/>
    <property type="evidence" value="ECO:0007669"/>
    <property type="project" value="UniProtKB-EC"/>
</dbReference>
<evidence type="ECO:0000313" key="22">
    <source>
        <dbReference type="EMBL" id="STQ87331.1"/>
    </source>
</evidence>
<evidence type="ECO:0000256" key="5">
    <source>
        <dbReference type="ARBA" id="ARBA00011702"/>
    </source>
</evidence>
<dbReference type="Pfam" id="PF02253">
    <property type="entry name" value="PLA1"/>
    <property type="match status" value="1"/>
</dbReference>
<keyword evidence="17" id="KW-0998">Cell outer membrane</keyword>
<comment type="catalytic activity">
    <reaction evidence="1">
        <text>a 1,2-diacyl-sn-glycero-3-phosphocholine + H2O = a 2-acyl-sn-glycero-3-phosphocholine + a fatty acid + H(+)</text>
        <dbReference type="Rhea" id="RHEA:18689"/>
        <dbReference type="ChEBI" id="CHEBI:15377"/>
        <dbReference type="ChEBI" id="CHEBI:15378"/>
        <dbReference type="ChEBI" id="CHEBI:28868"/>
        <dbReference type="ChEBI" id="CHEBI:57643"/>
        <dbReference type="ChEBI" id="CHEBI:57875"/>
        <dbReference type="EC" id="3.1.1.32"/>
    </reaction>
</comment>
<dbReference type="Proteomes" id="UP000255269">
    <property type="component" value="Unassembled WGS sequence"/>
</dbReference>
<feature type="active site" description="Proton acceptor" evidence="19">
    <location>
        <position position="252"/>
    </location>
</feature>
<dbReference type="Gene3D" id="2.40.230.10">
    <property type="entry name" value="Phospholipase A1"/>
    <property type="match status" value="1"/>
</dbReference>
<name>A0A377PYK9_9HELI</name>
<keyword evidence="15" id="KW-0443">Lipid metabolism</keyword>
<dbReference type="AlphaFoldDB" id="A0A377PYK9"/>
<evidence type="ECO:0000256" key="15">
    <source>
        <dbReference type="ARBA" id="ARBA00023098"/>
    </source>
</evidence>
<accession>A0A377PYK9</accession>
<evidence type="ECO:0000256" key="14">
    <source>
        <dbReference type="ARBA" id="ARBA00022963"/>
    </source>
</evidence>
<evidence type="ECO:0000256" key="18">
    <source>
        <dbReference type="ARBA" id="ARBA00032375"/>
    </source>
</evidence>
<dbReference type="PANTHER" id="PTHR40457:SF1">
    <property type="entry name" value="PHOSPHOLIPASE A1"/>
    <property type="match status" value="1"/>
</dbReference>
<evidence type="ECO:0000256" key="9">
    <source>
        <dbReference type="ARBA" id="ARBA00022692"/>
    </source>
</evidence>
<sequence>MINFKTLMGKNFNLAMIRQILFLAWASIFAFGAEFEGIGDLEFLPQKNLKILVLDEKMRVKKVLNFDSKESKHITLEVEKDEKIYLTIIHKDSNQEDSDQSKKQATENQDKSKLAKALKEEPTITNASPNIEKSAYEGRFERNRFMGGLLGFEPDKFNYIMPLNISSSKEPNQRKQTEVKFQISIKKRLFDDLFLKDLDLYFAYTQQSFWQLYDSENSKPFRESNYAPSLYLSYPLEKYDVFFDRVNFGYLHQSNGGDLGSSRSWDRIFVEGIYGYKNFAMSLKAWYRIPEDPNKDDNPDIASYLGYGELSVGYLWRKHLITATWRNNLRSDNRGSILLDYSYPIYKNLYFYLQFFNGYGESLGDYNNSINRIGVGILFNR</sequence>
<dbReference type="GO" id="GO:0016042">
    <property type="term" value="P:lipid catabolic process"/>
    <property type="evidence" value="ECO:0007669"/>
    <property type="project" value="UniProtKB-KW"/>
</dbReference>
<evidence type="ECO:0000256" key="16">
    <source>
        <dbReference type="ARBA" id="ARBA00023136"/>
    </source>
</evidence>
<gene>
    <name evidence="22" type="primary">pldA</name>
    <name evidence="22" type="ORF">NCTC13156_00143</name>
</gene>
<keyword evidence="12 22" id="KW-0378">Hydrolase</keyword>
<dbReference type="PRINTS" id="PR01486">
    <property type="entry name" value="PHPHLIPASEA1"/>
</dbReference>
<feature type="binding site" description="in dimeric form" evidence="20">
    <location>
        <position position="218"/>
    </location>
    <ligand>
        <name>Ca(2+)</name>
        <dbReference type="ChEBI" id="CHEBI:29108"/>
        <label>1</label>
    </ligand>
</feature>